<dbReference type="PANTHER" id="PTHR33221">
    <property type="entry name" value="WINGED HELIX-TURN-HELIX TRANSCRIPTIONAL REGULATOR, RRF2 FAMILY"/>
    <property type="match status" value="1"/>
</dbReference>
<dbReference type="PROSITE" id="PS51197">
    <property type="entry name" value="HTH_RRF2_2"/>
    <property type="match status" value="1"/>
</dbReference>
<keyword evidence="1" id="KW-0238">DNA-binding</keyword>
<evidence type="ECO:0000313" key="2">
    <source>
        <dbReference type="EMBL" id="PSH70125.1"/>
    </source>
</evidence>
<evidence type="ECO:0000313" key="3">
    <source>
        <dbReference type="Proteomes" id="UP000241444"/>
    </source>
</evidence>
<keyword evidence="3" id="KW-1185">Reference proteome</keyword>
<gene>
    <name evidence="2" type="ORF">CU102_03230</name>
</gene>
<dbReference type="SUPFAM" id="SSF46785">
    <property type="entry name" value="Winged helix' DNA-binding domain"/>
    <property type="match status" value="1"/>
</dbReference>
<dbReference type="AlphaFoldDB" id="A0A2P7BUH4"/>
<dbReference type="Pfam" id="PF02082">
    <property type="entry name" value="Rrf2"/>
    <property type="match status" value="1"/>
</dbReference>
<comment type="caution">
    <text evidence="2">The sequence shown here is derived from an EMBL/GenBank/DDBJ whole genome shotgun (WGS) entry which is preliminary data.</text>
</comment>
<dbReference type="InterPro" id="IPR000944">
    <property type="entry name" value="Tscrpt_reg_Rrf2"/>
</dbReference>
<dbReference type="OrthoDB" id="9802344at2"/>
<dbReference type="Proteomes" id="UP000241444">
    <property type="component" value="Unassembled WGS sequence"/>
</dbReference>
<dbReference type="GO" id="GO:0003700">
    <property type="term" value="F:DNA-binding transcription factor activity"/>
    <property type="evidence" value="ECO:0007669"/>
    <property type="project" value="TreeGrafter"/>
</dbReference>
<protein>
    <recommendedName>
        <fullName evidence="4">Rrf2 family transcriptional regulator</fullName>
    </recommendedName>
</protein>
<dbReference type="EMBL" id="PGGO01000002">
    <property type="protein sequence ID" value="PSH70125.1"/>
    <property type="molecule type" value="Genomic_DNA"/>
</dbReference>
<dbReference type="GO" id="GO:0003677">
    <property type="term" value="F:DNA binding"/>
    <property type="evidence" value="ECO:0007669"/>
    <property type="project" value="UniProtKB-KW"/>
</dbReference>
<sequence>MVTAIFGQERRNRLRNPRLKGGNKLMHLLFTTDLGVKALVYMAASKEKLVSIADMAKTFDIKPTAFKRPLKTLNDNEIITSHAGRSGGYSLIRDPSTLSLGEMIAMLEQDLALVPWLEPDEHGVVQHPNSIYRFAIEHAKTAFFARLDHYTIADLAGDPFTQVALNIRHLVRKRPDR</sequence>
<dbReference type="GO" id="GO:0005829">
    <property type="term" value="C:cytosol"/>
    <property type="evidence" value="ECO:0007669"/>
    <property type="project" value="TreeGrafter"/>
</dbReference>
<accession>A0A2P7BUH4</accession>
<evidence type="ECO:0008006" key="4">
    <source>
        <dbReference type="Google" id="ProtNLM"/>
    </source>
</evidence>
<dbReference type="Gene3D" id="1.10.10.10">
    <property type="entry name" value="Winged helix-like DNA-binding domain superfamily/Winged helix DNA-binding domain"/>
    <property type="match status" value="1"/>
</dbReference>
<name>A0A2P7BUH4_9HYPH</name>
<reference evidence="3" key="1">
    <citation type="submission" date="2017-11" db="EMBL/GenBank/DDBJ databases">
        <authorList>
            <person name="Kuznetsova I."/>
            <person name="Sazanova A."/>
            <person name="Chirak E."/>
            <person name="Safronova V."/>
            <person name="Willems A."/>
        </authorList>
    </citation>
    <scope>NUCLEOTIDE SEQUENCE [LARGE SCALE GENOMIC DNA]</scope>
    <source>
        <strain evidence="3">STM 196</strain>
    </source>
</reference>
<dbReference type="InterPro" id="IPR036388">
    <property type="entry name" value="WH-like_DNA-bd_sf"/>
</dbReference>
<evidence type="ECO:0000256" key="1">
    <source>
        <dbReference type="ARBA" id="ARBA00023125"/>
    </source>
</evidence>
<dbReference type="InterPro" id="IPR036390">
    <property type="entry name" value="WH_DNA-bd_sf"/>
</dbReference>
<organism evidence="2 3">
    <name type="scientific">Phyllobacterium brassicacearum</name>
    <dbReference type="NCBI Taxonomy" id="314235"/>
    <lineage>
        <taxon>Bacteria</taxon>
        <taxon>Pseudomonadati</taxon>
        <taxon>Pseudomonadota</taxon>
        <taxon>Alphaproteobacteria</taxon>
        <taxon>Hyphomicrobiales</taxon>
        <taxon>Phyllobacteriaceae</taxon>
        <taxon>Phyllobacterium</taxon>
    </lineage>
</organism>
<proteinExistence type="predicted"/>
<dbReference type="PANTHER" id="PTHR33221:SF4">
    <property type="entry name" value="HTH-TYPE TRANSCRIPTIONAL REPRESSOR NSRR"/>
    <property type="match status" value="1"/>
</dbReference>